<evidence type="ECO:0000313" key="1">
    <source>
        <dbReference type="EMBL" id="KAJ9576318.1"/>
    </source>
</evidence>
<name>A0AAD7Z9B4_DIPPU</name>
<protein>
    <submittedName>
        <fullName evidence="1">Uncharacterized protein</fullName>
    </submittedName>
</protein>
<accession>A0AAD7Z9B4</accession>
<proteinExistence type="predicted"/>
<reference evidence="1" key="1">
    <citation type="journal article" date="2023" name="IScience">
        <title>Live-bearing cockroach genome reveals convergent evolutionary mechanisms linked to viviparity in insects and beyond.</title>
        <authorList>
            <person name="Fouks B."/>
            <person name="Harrison M.C."/>
            <person name="Mikhailova A.A."/>
            <person name="Marchal E."/>
            <person name="English S."/>
            <person name="Carruthers M."/>
            <person name="Jennings E.C."/>
            <person name="Chiamaka E.L."/>
            <person name="Frigard R.A."/>
            <person name="Pippel M."/>
            <person name="Attardo G.M."/>
            <person name="Benoit J.B."/>
            <person name="Bornberg-Bauer E."/>
            <person name="Tobe S.S."/>
        </authorList>
    </citation>
    <scope>NUCLEOTIDE SEQUENCE</scope>
    <source>
        <strain evidence="1">Stay&amp;Tobe</strain>
    </source>
</reference>
<organism evidence="1 2">
    <name type="scientific">Diploptera punctata</name>
    <name type="common">Pacific beetle cockroach</name>
    <dbReference type="NCBI Taxonomy" id="6984"/>
    <lineage>
        <taxon>Eukaryota</taxon>
        <taxon>Metazoa</taxon>
        <taxon>Ecdysozoa</taxon>
        <taxon>Arthropoda</taxon>
        <taxon>Hexapoda</taxon>
        <taxon>Insecta</taxon>
        <taxon>Pterygota</taxon>
        <taxon>Neoptera</taxon>
        <taxon>Polyneoptera</taxon>
        <taxon>Dictyoptera</taxon>
        <taxon>Blattodea</taxon>
        <taxon>Blaberoidea</taxon>
        <taxon>Blaberidae</taxon>
        <taxon>Diplopterinae</taxon>
        <taxon>Diploptera</taxon>
    </lineage>
</organism>
<sequence>MKVFILVPSINGYQQNITSLSRRSNQICVSWVHELSNFSNSIYHNSPNVRTLQMFNVSSVGDMTHIKPV</sequence>
<dbReference type="AlphaFoldDB" id="A0AAD7Z9B4"/>
<reference evidence="1" key="2">
    <citation type="submission" date="2023-05" db="EMBL/GenBank/DDBJ databases">
        <authorList>
            <person name="Fouks B."/>
        </authorList>
    </citation>
    <scope>NUCLEOTIDE SEQUENCE</scope>
    <source>
        <strain evidence="1">Stay&amp;Tobe</strain>
        <tissue evidence="1">Testes</tissue>
    </source>
</reference>
<comment type="caution">
    <text evidence="1">The sequence shown here is derived from an EMBL/GenBank/DDBJ whole genome shotgun (WGS) entry which is preliminary data.</text>
</comment>
<keyword evidence="2" id="KW-1185">Reference proteome</keyword>
<dbReference type="EMBL" id="JASPKZ010009800">
    <property type="protein sequence ID" value="KAJ9576318.1"/>
    <property type="molecule type" value="Genomic_DNA"/>
</dbReference>
<dbReference type="Proteomes" id="UP001233999">
    <property type="component" value="Unassembled WGS sequence"/>
</dbReference>
<evidence type="ECO:0000313" key="2">
    <source>
        <dbReference type="Proteomes" id="UP001233999"/>
    </source>
</evidence>
<feature type="non-terminal residue" evidence="1">
    <location>
        <position position="1"/>
    </location>
</feature>
<gene>
    <name evidence="1" type="ORF">L9F63_006818</name>
</gene>